<dbReference type="InterPro" id="IPR001647">
    <property type="entry name" value="HTH_TetR"/>
</dbReference>
<name>A0A0D9AJM6_STUST</name>
<dbReference type="EMBL" id="JYHV01000026">
    <property type="protein sequence ID" value="KJH80884.1"/>
    <property type="molecule type" value="Genomic_DNA"/>
</dbReference>
<dbReference type="InterPro" id="IPR009057">
    <property type="entry name" value="Homeodomain-like_sf"/>
</dbReference>
<evidence type="ECO:0000259" key="5">
    <source>
        <dbReference type="PROSITE" id="PS50977"/>
    </source>
</evidence>
<evidence type="ECO:0000313" key="7">
    <source>
        <dbReference type="Proteomes" id="UP000032487"/>
    </source>
</evidence>
<reference evidence="6 7" key="1">
    <citation type="submission" date="2015-02" db="EMBL/GenBank/DDBJ databases">
        <title>Draft genome sequence of Pseudomonas stutzeri NT0128 isolated from wheat (Triticum turgidum) rhizosphere.</title>
        <authorList>
            <person name="Tovi N."/>
            <person name="Frenk S."/>
            <person name="Hadar Y."/>
            <person name="Minz D."/>
        </authorList>
    </citation>
    <scope>NUCLEOTIDE SEQUENCE [LARGE SCALE GENOMIC DNA]</scope>
    <source>
        <strain evidence="6 7">NT0128</strain>
    </source>
</reference>
<dbReference type="Pfam" id="PF00440">
    <property type="entry name" value="TetR_N"/>
    <property type="match status" value="1"/>
</dbReference>
<accession>A0A0D9AJM6</accession>
<protein>
    <submittedName>
        <fullName evidence="6">Transcriptional regulator</fullName>
    </submittedName>
</protein>
<evidence type="ECO:0000256" key="3">
    <source>
        <dbReference type="ARBA" id="ARBA00023163"/>
    </source>
</evidence>
<dbReference type="Proteomes" id="UP000032487">
    <property type="component" value="Unassembled WGS sequence"/>
</dbReference>
<feature type="domain" description="HTH tetR-type" evidence="5">
    <location>
        <begin position="3"/>
        <end position="63"/>
    </location>
</feature>
<organism evidence="6 7">
    <name type="scientific">Stutzerimonas stutzeri</name>
    <name type="common">Pseudomonas stutzeri</name>
    <dbReference type="NCBI Taxonomy" id="316"/>
    <lineage>
        <taxon>Bacteria</taxon>
        <taxon>Pseudomonadati</taxon>
        <taxon>Pseudomonadota</taxon>
        <taxon>Gammaproteobacteria</taxon>
        <taxon>Pseudomonadales</taxon>
        <taxon>Pseudomonadaceae</taxon>
        <taxon>Stutzerimonas</taxon>
    </lineage>
</organism>
<sequence>MATNKRDLLLSTAERLFYTEGYHATGIDRILSESGVAKMTLYKHFKSKEELILAVLDARQQPMFERLREARDRLPPRKALLGVFEGLNNMIHSPSAFCGCLFINAAAEYHDREHPIHQRSAAYKAEFQMHLRGLLEALDAPQPEQLARQLQFLIEGALSMAHIEGPRDQALVARAAAEQLLQAAGI</sequence>
<feature type="DNA-binding region" description="H-T-H motif" evidence="4">
    <location>
        <begin position="26"/>
        <end position="45"/>
    </location>
</feature>
<dbReference type="PANTHER" id="PTHR47506:SF1">
    <property type="entry name" value="HTH-TYPE TRANSCRIPTIONAL REGULATOR YJDC"/>
    <property type="match status" value="1"/>
</dbReference>
<dbReference type="GO" id="GO:0003677">
    <property type="term" value="F:DNA binding"/>
    <property type="evidence" value="ECO:0007669"/>
    <property type="project" value="UniProtKB-UniRule"/>
</dbReference>
<dbReference type="PRINTS" id="PR00455">
    <property type="entry name" value="HTHTETR"/>
</dbReference>
<dbReference type="PROSITE" id="PS50977">
    <property type="entry name" value="HTH_TETR_2"/>
    <property type="match status" value="1"/>
</dbReference>
<keyword evidence="3" id="KW-0804">Transcription</keyword>
<keyword evidence="1" id="KW-0805">Transcription regulation</keyword>
<dbReference type="PANTHER" id="PTHR47506">
    <property type="entry name" value="TRANSCRIPTIONAL REGULATORY PROTEIN"/>
    <property type="match status" value="1"/>
</dbReference>
<evidence type="ECO:0000256" key="2">
    <source>
        <dbReference type="ARBA" id="ARBA00023125"/>
    </source>
</evidence>
<dbReference type="InterPro" id="IPR011075">
    <property type="entry name" value="TetR_C"/>
</dbReference>
<dbReference type="PATRIC" id="fig|316.101.peg.4341"/>
<dbReference type="Gene3D" id="1.10.357.10">
    <property type="entry name" value="Tetracycline Repressor, domain 2"/>
    <property type="match status" value="1"/>
</dbReference>
<dbReference type="Pfam" id="PF16925">
    <property type="entry name" value="TetR_C_13"/>
    <property type="match status" value="1"/>
</dbReference>
<dbReference type="SUPFAM" id="SSF48498">
    <property type="entry name" value="Tetracyclin repressor-like, C-terminal domain"/>
    <property type="match status" value="1"/>
</dbReference>
<dbReference type="OrthoDB" id="116240at2"/>
<evidence type="ECO:0000313" key="6">
    <source>
        <dbReference type="EMBL" id="KJH80884.1"/>
    </source>
</evidence>
<proteinExistence type="predicted"/>
<dbReference type="RefSeq" id="WP_045162915.1">
    <property type="nucleotide sequence ID" value="NZ_JYHV01000026.1"/>
</dbReference>
<evidence type="ECO:0000256" key="4">
    <source>
        <dbReference type="PROSITE-ProRule" id="PRU00335"/>
    </source>
</evidence>
<dbReference type="AlphaFoldDB" id="A0A0D9AJM6"/>
<dbReference type="SUPFAM" id="SSF46689">
    <property type="entry name" value="Homeodomain-like"/>
    <property type="match status" value="1"/>
</dbReference>
<gene>
    <name evidence="6" type="ORF">UF78_14510</name>
</gene>
<dbReference type="InterPro" id="IPR036271">
    <property type="entry name" value="Tet_transcr_reg_TetR-rel_C_sf"/>
</dbReference>
<comment type="caution">
    <text evidence="6">The sequence shown here is derived from an EMBL/GenBank/DDBJ whole genome shotgun (WGS) entry which is preliminary data.</text>
</comment>
<keyword evidence="2 4" id="KW-0238">DNA-binding</keyword>
<evidence type="ECO:0000256" key="1">
    <source>
        <dbReference type="ARBA" id="ARBA00023015"/>
    </source>
</evidence>